<dbReference type="Proteomes" id="UP001489902">
    <property type="component" value="Chromosome 1"/>
</dbReference>
<dbReference type="Pfam" id="PF00248">
    <property type="entry name" value="Aldo_ket_red"/>
    <property type="match status" value="1"/>
</dbReference>
<dbReference type="SUPFAM" id="SSF51735">
    <property type="entry name" value="NAD(P)-binding Rossmann-fold domains"/>
    <property type="match status" value="1"/>
</dbReference>
<dbReference type="CDD" id="cd19071">
    <property type="entry name" value="AKR_AKR1-5-like"/>
    <property type="match status" value="1"/>
</dbReference>
<dbReference type="Gene3D" id="3.20.20.100">
    <property type="entry name" value="NADP-dependent oxidoreductase domain"/>
    <property type="match status" value="1"/>
</dbReference>
<evidence type="ECO:0000259" key="3">
    <source>
        <dbReference type="Pfam" id="PF01370"/>
    </source>
</evidence>
<sequence>MTVTNNILITGGAGFLGPMLAAKLSQDPSNRIFLTDLHEPPTPKNLADIARCTCIAADMTKSSHIDRLLASAPEWRAIFIFHGIMSVGCEENPALSQLVNINATQSLLAAVSKLNKGPRKPRVVYASTQAVYGPPYTTSGTITDDTPATPIGVYGTHKLITECTVNDMNRRGLIDAFSVRLPTVTVRPGAPSRSAAAFLSGLIREPMAGLECVIPLSDRNARQIICSPRIMIDNLVTLISVPSDCMPSHIRAIYMPGISVTLGEMYEAFEAVCGTNKLKLLREEKDIEAERLLNSWPQTSDFGNAYRIGLAFDKNCQQIFQEYVDSLNQVNLSATLNSRAISAGAVRTRKTFQTRGVATAITRFKLNTGASIPAIGFGTFQDPAAQEDAVSRALKAGLRLIDTARVYNVEKEVGRGIKRSGIPREDIFLGTKLWCNNFHPDDVERALDESLTDLDTPYVDLLMMHYPCTFQRGEDRFPRDKDGKMIHGETNYVDTWKAMEKLVKTGKVKALGVSNFSKRELEELINESSTANANDAQVPAVHQMEVHPYLQQKGFNEWLRSQGIHVVQFSPLGNMNDFYRATGWSKEVAHMMRVIDQPLLKQLGEKYGKSAVQIVLSWGINSGRSVIPKSTIDWQIKENAEASFKMEPEDVKAIEALDIKARFNDPSFDYRWRLYSDLEGIEGTKDGRTH</sequence>
<organism evidence="4 5">
    <name type="scientific">Fusarium acuminatum</name>
    <dbReference type="NCBI Taxonomy" id="5515"/>
    <lineage>
        <taxon>Eukaryota</taxon>
        <taxon>Fungi</taxon>
        <taxon>Dikarya</taxon>
        <taxon>Ascomycota</taxon>
        <taxon>Pezizomycotina</taxon>
        <taxon>Sordariomycetes</taxon>
        <taxon>Hypocreomycetidae</taxon>
        <taxon>Hypocreales</taxon>
        <taxon>Nectriaceae</taxon>
        <taxon>Fusarium</taxon>
        <taxon>Fusarium tricinctum species complex</taxon>
    </lineage>
</organism>
<evidence type="ECO:0000313" key="5">
    <source>
        <dbReference type="Proteomes" id="UP001489902"/>
    </source>
</evidence>
<dbReference type="InterPro" id="IPR036291">
    <property type="entry name" value="NAD(P)-bd_dom_sf"/>
</dbReference>
<dbReference type="Gene3D" id="3.40.50.720">
    <property type="entry name" value="NAD(P)-binding Rossmann-like Domain"/>
    <property type="match status" value="1"/>
</dbReference>
<dbReference type="InterPro" id="IPR023210">
    <property type="entry name" value="NADP_OxRdtase_dom"/>
</dbReference>
<accession>A0ABZ2WGU1</accession>
<dbReference type="InterPro" id="IPR020471">
    <property type="entry name" value="AKR"/>
</dbReference>
<protein>
    <submittedName>
        <fullName evidence="4">NADP-dependent oxidoreductase domain-containing protein</fullName>
    </submittedName>
</protein>
<dbReference type="Gene3D" id="3.90.25.10">
    <property type="entry name" value="UDP-galactose 4-epimerase, domain 1"/>
    <property type="match status" value="1"/>
</dbReference>
<keyword evidence="1" id="KW-0560">Oxidoreductase</keyword>
<feature type="domain" description="NADP-dependent oxidoreductase" evidence="2">
    <location>
        <begin position="380"/>
        <end position="658"/>
    </location>
</feature>
<dbReference type="InterPro" id="IPR036812">
    <property type="entry name" value="NAD(P)_OxRdtase_dom_sf"/>
</dbReference>
<dbReference type="InterPro" id="IPR018170">
    <property type="entry name" value="Aldo/ket_reductase_CS"/>
</dbReference>
<evidence type="ECO:0000259" key="2">
    <source>
        <dbReference type="Pfam" id="PF00248"/>
    </source>
</evidence>
<dbReference type="PROSITE" id="PS00062">
    <property type="entry name" value="ALDOKETO_REDUCTASE_2"/>
    <property type="match status" value="1"/>
</dbReference>
<evidence type="ECO:0000313" key="4">
    <source>
        <dbReference type="EMBL" id="WZH39134.1"/>
    </source>
</evidence>
<dbReference type="InterPro" id="IPR001509">
    <property type="entry name" value="Epimerase_deHydtase"/>
</dbReference>
<feature type="domain" description="NAD-dependent epimerase/dehydratase" evidence="3">
    <location>
        <begin position="7"/>
        <end position="215"/>
    </location>
</feature>
<dbReference type="Pfam" id="PF01370">
    <property type="entry name" value="Epimerase"/>
    <property type="match status" value="1"/>
</dbReference>
<gene>
    <name evidence="4" type="ORF">QYS62_000042</name>
</gene>
<name>A0ABZ2WGU1_9HYPO</name>
<keyword evidence="5" id="KW-1185">Reference proteome</keyword>
<dbReference type="SUPFAM" id="SSF51430">
    <property type="entry name" value="NAD(P)-linked oxidoreductase"/>
    <property type="match status" value="1"/>
</dbReference>
<proteinExistence type="predicted"/>
<dbReference type="EMBL" id="CP151260">
    <property type="protein sequence ID" value="WZH39134.1"/>
    <property type="molecule type" value="Genomic_DNA"/>
</dbReference>
<evidence type="ECO:0000256" key="1">
    <source>
        <dbReference type="ARBA" id="ARBA00023002"/>
    </source>
</evidence>
<dbReference type="PANTHER" id="PTHR11732">
    <property type="entry name" value="ALDO/KETO REDUCTASE"/>
    <property type="match status" value="1"/>
</dbReference>
<reference evidence="4 5" key="1">
    <citation type="submission" date="2024-04" db="EMBL/GenBank/DDBJ databases">
        <title>Complete genome sequence of Fusarium acuminatum.</title>
        <authorList>
            <person name="Lan B."/>
        </authorList>
    </citation>
    <scope>NUCLEOTIDE SEQUENCE [LARGE SCALE GENOMIC DNA]</scope>
    <source>
        <strain evidence="4">1A</strain>
    </source>
</reference>
<dbReference type="PRINTS" id="PR00069">
    <property type="entry name" value="ALDKETRDTASE"/>
</dbReference>